<feature type="transmembrane region" description="Helical" evidence="2">
    <location>
        <begin position="216"/>
        <end position="236"/>
    </location>
</feature>
<dbReference type="AlphaFoldDB" id="A0A6J3MDR8"/>
<gene>
    <name evidence="4" type="ORF">K489DRAFT_97598</name>
</gene>
<accession>A0A6J3MDR8</accession>
<keyword evidence="2" id="KW-0812">Transmembrane</keyword>
<dbReference type="Proteomes" id="UP000504637">
    <property type="component" value="Unplaced"/>
</dbReference>
<feature type="transmembrane region" description="Helical" evidence="2">
    <location>
        <begin position="251"/>
        <end position="268"/>
    </location>
</feature>
<feature type="transmembrane region" description="Helical" evidence="2">
    <location>
        <begin position="68"/>
        <end position="84"/>
    </location>
</feature>
<organism evidence="4">
    <name type="scientific">Dissoconium aciculare CBS 342.82</name>
    <dbReference type="NCBI Taxonomy" id="1314786"/>
    <lineage>
        <taxon>Eukaryota</taxon>
        <taxon>Fungi</taxon>
        <taxon>Dikarya</taxon>
        <taxon>Ascomycota</taxon>
        <taxon>Pezizomycotina</taxon>
        <taxon>Dothideomycetes</taxon>
        <taxon>Dothideomycetidae</taxon>
        <taxon>Mycosphaerellales</taxon>
        <taxon>Dissoconiaceae</taxon>
        <taxon>Dissoconium</taxon>
    </lineage>
</organism>
<feature type="region of interest" description="Disordered" evidence="1">
    <location>
        <begin position="88"/>
        <end position="115"/>
    </location>
</feature>
<keyword evidence="2" id="KW-1133">Transmembrane helix</keyword>
<feature type="compositionally biased region" description="Basic and acidic residues" evidence="1">
    <location>
        <begin position="88"/>
        <end position="97"/>
    </location>
</feature>
<protein>
    <submittedName>
        <fullName evidence="4">Uncharacterized protein</fullName>
    </submittedName>
</protein>
<feature type="transmembrane region" description="Helical" evidence="2">
    <location>
        <begin position="280"/>
        <end position="299"/>
    </location>
</feature>
<feature type="compositionally biased region" description="Polar residues" evidence="1">
    <location>
        <begin position="98"/>
        <end position="109"/>
    </location>
</feature>
<reference evidence="4" key="2">
    <citation type="submission" date="2020-04" db="EMBL/GenBank/DDBJ databases">
        <authorList>
            <consortium name="NCBI Genome Project"/>
        </authorList>
    </citation>
    <scope>NUCLEOTIDE SEQUENCE</scope>
    <source>
        <strain evidence="4">CBS 342.82</strain>
    </source>
</reference>
<proteinExistence type="predicted"/>
<keyword evidence="3" id="KW-1185">Reference proteome</keyword>
<dbReference type="GeneID" id="54366893"/>
<name>A0A6J3MDR8_9PEZI</name>
<evidence type="ECO:0000313" key="3">
    <source>
        <dbReference type="Proteomes" id="UP000504637"/>
    </source>
</evidence>
<feature type="transmembrane region" description="Helical" evidence="2">
    <location>
        <begin position="20"/>
        <end position="48"/>
    </location>
</feature>
<feature type="transmembrane region" description="Helical" evidence="2">
    <location>
        <begin position="329"/>
        <end position="348"/>
    </location>
</feature>
<reference evidence="4" key="3">
    <citation type="submission" date="2025-08" db="UniProtKB">
        <authorList>
            <consortium name="RefSeq"/>
        </authorList>
    </citation>
    <scope>IDENTIFICATION</scope>
    <source>
        <strain evidence="4">CBS 342.82</strain>
    </source>
</reference>
<dbReference type="RefSeq" id="XP_033462785.1">
    <property type="nucleotide sequence ID" value="XM_033609092.1"/>
</dbReference>
<feature type="transmembrane region" description="Helical" evidence="2">
    <location>
        <begin position="170"/>
        <end position="191"/>
    </location>
</feature>
<keyword evidence="2" id="KW-0472">Membrane</keyword>
<sequence>MPGWSFRRFLRFLSFVLRSVTWYIFLVVVFVLFIATSLAVLAGSIGYFHCIDSDATATVNSYYGPGAFWAWLITAISTVVNYELSARPSHDPSHDADTQTNPLLPQTEVQGEGGPNPIELDLDGQAFSAKAGRKDIYEPGFIATVAYPIIAAADALYQSFSERNRTQIRAAMAVIQSAQLLAYLVITVLMFKRPKRTYELGQLPIEGMPSTNRVRIWIILLVTSTYDWALVLFPVLPKQDGSHLLFFDQRAFFAIFSFVVVLGGCTSLRSNSLRRLHWEAGFYVVATALSTFLIFRQGFLTPEEGEDCIHTFALGVPQSGSRLRDLDQATALGTALVIAAIPIYQKAIRCFRNWRNGDGSTVSRVREQFKGFSALALVIWAEIRVTYS</sequence>
<dbReference type="OrthoDB" id="10268072at2759"/>
<evidence type="ECO:0000313" key="4">
    <source>
        <dbReference type="RefSeq" id="XP_033462785.1"/>
    </source>
</evidence>
<feature type="transmembrane region" description="Helical" evidence="2">
    <location>
        <begin position="140"/>
        <end position="158"/>
    </location>
</feature>
<evidence type="ECO:0000256" key="2">
    <source>
        <dbReference type="SAM" id="Phobius"/>
    </source>
</evidence>
<evidence type="ECO:0000256" key="1">
    <source>
        <dbReference type="SAM" id="MobiDB-lite"/>
    </source>
</evidence>
<reference evidence="4" key="1">
    <citation type="submission" date="2020-01" db="EMBL/GenBank/DDBJ databases">
        <authorList>
            <consortium name="DOE Joint Genome Institute"/>
            <person name="Haridas S."/>
            <person name="Albert R."/>
            <person name="Binder M."/>
            <person name="Bloem J."/>
            <person name="Labutti K."/>
            <person name="Salamov A."/>
            <person name="Andreopoulos B."/>
            <person name="Baker S.E."/>
            <person name="Barry K."/>
            <person name="Bills G."/>
            <person name="Bluhm B.H."/>
            <person name="Cannon C."/>
            <person name="Castanera R."/>
            <person name="Culley D.E."/>
            <person name="Daum C."/>
            <person name="Ezra D."/>
            <person name="Gonzalez J.B."/>
            <person name="Henrissat B."/>
            <person name="Kuo A."/>
            <person name="Liang C."/>
            <person name="Lipzen A."/>
            <person name="Lutzoni F."/>
            <person name="Magnuson J."/>
            <person name="Mondo S."/>
            <person name="Nolan M."/>
            <person name="Ohm R."/>
            <person name="Pangilinan J."/>
            <person name="Park H.-J."/>
            <person name="Ramirez L."/>
            <person name="Alfaro M."/>
            <person name="Sun H."/>
            <person name="Tritt A."/>
            <person name="Yoshinaga Y."/>
            <person name="Zwiers L.-H."/>
            <person name="Turgeon B.G."/>
            <person name="Goodwin S.B."/>
            <person name="Spatafora J.W."/>
            <person name="Crous P.W."/>
            <person name="Grigoriev I.V."/>
        </authorList>
    </citation>
    <scope>NUCLEOTIDE SEQUENCE</scope>
    <source>
        <strain evidence="4">CBS 342.82</strain>
    </source>
</reference>